<dbReference type="PATRIC" id="fig|33935.3.peg.1672"/>
<sequence length="95" mass="11562">MFNNPDRMHPTVLSKSLSNYLHYYLLDLMESAAEHEEYILVPFSCFTWRRIRALKDMNYFSFKVGQESYFMVNPLDLKQLERIKLESYLNELKWN</sequence>
<proteinExistence type="predicted"/>
<organism evidence="1 3">
    <name type="scientific">Lysinibacillus macroides</name>
    <dbReference type="NCBI Taxonomy" id="33935"/>
    <lineage>
        <taxon>Bacteria</taxon>
        <taxon>Bacillati</taxon>
        <taxon>Bacillota</taxon>
        <taxon>Bacilli</taxon>
        <taxon>Bacillales</taxon>
        <taxon>Bacillaceae</taxon>
        <taxon>Lysinibacillus</taxon>
    </lineage>
</organism>
<protein>
    <submittedName>
        <fullName evidence="1">Uncharacterized protein</fullName>
    </submittedName>
</protein>
<accession>A0A0N0UW17</accession>
<evidence type="ECO:0000313" key="2">
    <source>
        <dbReference type="EMBL" id="KOY83727.1"/>
    </source>
</evidence>
<dbReference type="EMBL" id="LGCI01000013">
    <property type="protein sequence ID" value="KOY80204.1"/>
    <property type="molecule type" value="Genomic_DNA"/>
</dbReference>
<reference evidence="1 3" key="1">
    <citation type="submission" date="2015-07" db="EMBL/GenBank/DDBJ databases">
        <title>Genome sequencing project for genomic taxonomy and phylogenomics of Bacillus-like bacteria.</title>
        <authorList>
            <person name="Liu B."/>
            <person name="Wang J."/>
            <person name="Zhu Y."/>
            <person name="Liu G."/>
            <person name="Chen Q."/>
            <person name="Chen Z."/>
            <person name="Che J."/>
            <person name="Ge C."/>
            <person name="Shi H."/>
            <person name="Pan Z."/>
            <person name="Liu X."/>
        </authorList>
    </citation>
    <scope>NUCLEOTIDE SEQUENCE [LARGE SCALE GENOMIC DNA]</scope>
    <source>
        <strain evidence="1 3">DSM 54</strain>
    </source>
</reference>
<dbReference type="EMBL" id="LGCI01000004">
    <property type="protein sequence ID" value="KOY83727.1"/>
    <property type="molecule type" value="Genomic_DNA"/>
</dbReference>
<gene>
    <name evidence="2" type="ORF">ADM90_02980</name>
    <name evidence="1" type="ORF">ADM90_21955</name>
</gene>
<keyword evidence="3" id="KW-1185">Reference proteome</keyword>
<dbReference type="AlphaFoldDB" id="A0A0N0UW17"/>
<evidence type="ECO:0000313" key="3">
    <source>
        <dbReference type="Proteomes" id="UP000037977"/>
    </source>
</evidence>
<evidence type="ECO:0000313" key="1">
    <source>
        <dbReference type="EMBL" id="KOY80204.1"/>
    </source>
</evidence>
<comment type="caution">
    <text evidence="1">The sequence shown here is derived from an EMBL/GenBank/DDBJ whole genome shotgun (WGS) entry which is preliminary data.</text>
</comment>
<dbReference type="Proteomes" id="UP000037977">
    <property type="component" value="Unassembled WGS sequence"/>
</dbReference>
<name>A0A0N0UW17_9BACI</name>